<evidence type="ECO:0000256" key="1">
    <source>
        <dbReference type="SAM" id="MobiDB-lite"/>
    </source>
</evidence>
<sequence>MNHNQIGSGSLHLSVYPCIHSSGVRRFSLQATTHPSAEESNGGRGLASDSTRQMHTGTHGEGARLGRRGRNRRTGRSGRWSGAARVAPPPQAPARERVAPRCV</sequence>
<proteinExistence type="predicted"/>
<organism evidence="2 3">
    <name type="scientific">Paspalum notatum var. saurae</name>
    <dbReference type="NCBI Taxonomy" id="547442"/>
    <lineage>
        <taxon>Eukaryota</taxon>
        <taxon>Viridiplantae</taxon>
        <taxon>Streptophyta</taxon>
        <taxon>Embryophyta</taxon>
        <taxon>Tracheophyta</taxon>
        <taxon>Spermatophyta</taxon>
        <taxon>Magnoliopsida</taxon>
        <taxon>Liliopsida</taxon>
        <taxon>Poales</taxon>
        <taxon>Poaceae</taxon>
        <taxon>PACMAD clade</taxon>
        <taxon>Panicoideae</taxon>
        <taxon>Andropogonodae</taxon>
        <taxon>Paspaleae</taxon>
        <taxon>Paspalinae</taxon>
        <taxon>Paspalum</taxon>
    </lineage>
</organism>
<feature type="compositionally biased region" description="Polar residues" evidence="1">
    <location>
        <begin position="29"/>
        <end position="39"/>
    </location>
</feature>
<gene>
    <name evidence="2" type="ORF">U9M48_041917</name>
</gene>
<evidence type="ECO:0000313" key="3">
    <source>
        <dbReference type="Proteomes" id="UP001341281"/>
    </source>
</evidence>
<feature type="compositionally biased region" description="Basic residues" evidence="1">
    <location>
        <begin position="65"/>
        <end position="76"/>
    </location>
</feature>
<name>A0AAQ3UQB2_PASNO</name>
<feature type="compositionally biased region" description="Basic and acidic residues" evidence="1">
    <location>
        <begin position="94"/>
        <end position="103"/>
    </location>
</feature>
<keyword evidence="3" id="KW-1185">Reference proteome</keyword>
<reference evidence="2 3" key="1">
    <citation type="submission" date="2024-02" db="EMBL/GenBank/DDBJ databases">
        <title>High-quality chromosome-scale genome assembly of Pensacola bahiagrass (Paspalum notatum Flugge var. saurae).</title>
        <authorList>
            <person name="Vega J.M."/>
            <person name="Podio M."/>
            <person name="Orjuela J."/>
            <person name="Siena L.A."/>
            <person name="Pessino S.C."/>
            <person name="Combes M.C."/>
            <person name="Mariac C."/>
            <person name="Albertini E."/>
            <person name="Pupilli F."/>
            <person name="Ortiz J.P.A."/>
            <person name="Leblanc O."/>
        </authorList>
    </citation>
    <scope>NUCLEOTIDE SEQUENCE [LARGE SCALE GENOMIC DNA]</scope>
    <source>
        <strain evidence="2">R1</strain>
        <tissue evidence="2">Leaf</tissue>
    </source>
</reference>
<feature type="region of interest" description="Disordered" evidence="1">
    <location>
        <begin position="29"/>
        <end position="103"/>
    </location>
</feature>
<dbReference type="EMBL" id="CP144754">
    <property type="protein sequence ID" value="WVZ96256.1"/>
    <property type="molecule type" value="Genomic_DNA"/>
</dbReference>
<dbReference type="Proteomes" id="UP001341281">
    <property type="component" value="Chromosome 10"/>
</dbReference>
<evidence type="ECO:0000313" key="2">
    <source>
        <dbReference type="EMBL" id="WVZ96256.1"/>
    </source>
</evidence>
<feature type="compositionally biased region" description="Low complexity" evidence="1">
    <location>
        <begin position="77"/>
        <end position="86"/>
    </location>
</feature>
<dbReference type="AlphaFoldDB" id="A0AAQ3UQB2"/>
<protein>
    <submittedName>
        <fullName evidence="2">Uncharacterized protein</fullName>
    </submittedName>
</protein>
<accession>A0AAQ3UQB2</accession>